<accession>A0A1Y1HRA9</accession>
<evidence type="ECO:0000313" key="2">
    <source>
        <dbReference type="EMBL" id="GAQ79521.1"/>
    </source>
</evidence>
<dbReference type="EMBL" id="DF236981">
    <property type="protein sequence ID" value="GAQ79521.1"/>
    <property type="molecule type" value="Genomic_DNA"/>
</dbReference>
<feature type="region of interest" description="Disordered" evidence="1">
    <location>
        <begin position="944"/>
        <end position="1120"/>
    </location>
</feature>
<proteinExistence type="predicted"/>
<dbReference type="STRING" id="105231.A0A1Y1HRA9"/>
<dbReference type="AlphaFoldDB" id="A0A1Y1HRA9"/>
<feature type="compositionally biased region" description="Basic and acidic residues" evidence="1">
    <location>
        <begin position="11"/>
        <end position="31"/>
    </location>
</feature>
<feature type="compositionally biased region" description="Low complexity" evidence="1">
    <location>
        <begin position="122"/>
        <end position="132"/>
    </location>
</feature>
<feature type="compositionally biased region" description="Polar residues" evidence="1">
    <location>
        <begin position="224"/>
        <end position="240"/>
    </location>
</feature>
<feature type="region of interest" description="Disordered" evidence="1">
    <location>
        <begin position="187"/>
        <end position="432"/>
    </location>
</feature>
<dbReference type="OMA" id="TKPHMES"/>
<evidence type="ECO:0008006" key="4">
    <source>
        <dbReference type="Google" id="ProtNLM"/>
    </source>
</evidence>
<feature type="compositionally biased region" description="Basic and acidic residues" evidence="1">
    <location>
        <begin position="331"/>
        <end position="353"/>
    </location>
</feature>
<dbReference type="PANTHER" id="PTHR38394">
    <property type="entry name" value="NEUROFILAMENT LIGHT PROTEIN"/>
    <property type="match status" value="1"/>
</dbReference>
<feature type="compositionally biased region" description="Basic and acidic residues" evidence="1">
    <location>
        <begin position="250"/>
        <end position="267"/>
    </location>
</feature>
<feature type="compositionally biased region" description="Low complexity" evidence="1">
    <location>
        <begin position="554"/>
        <end position="571"/>
    </location>
</feature>
<keyword evidence="3" id="KW-1185">Reference proteome</keyword>
<evidence type="ECO:0000313" key="3">
    <source>
        <dbReference type="Proteomes" id="UP000054558"/>
    </source>
</evidence>
<gene>
    <name evidence="2" type="ORF">KFL_000320200</name>
</gene>
<evidence type="ECO:0000256" key="1">
    <source>
        <dbReference type="SAM" id="MobiDB-lite"/>
    </source>
</evidence>
<feature type="compositionally biased region" description="Acidic residues" evidence="1">
    <location>
        <begin position="948"/>
        <end position="957"/>
    </location>
</feature>
<dbReference type="OrthoDB" id="1301563at2759"/>
<feature type="compositionally biased region" description="Basic and acidic residues" evidence="1">
    <location>
        <begin position="973"/>
        <end position="994"/>
    </location>
</feature>
<organism evidence="2 3">
    <name type="scientific">Klebsormidium nitens</name>
    <name type="common">Green alga</name>
    <name type="synonym">Ulothrix nitens</name>
    <dbReference type="NCBI Taxonomy" id="105231"/>
    <lineage>
        <taxon>Eukaryota</taxon>
        <taxon>Viridiplantae</taxon>
        <taxon>Streptophyta</taxon>
        <taxon>Klebsormidiophyceae</taxon>
        <taxon>Klebsormidiales</taxon>
        <taxon>Klebsormidiaceae</taxon>
        <taxon>Klebsormidium</taxon>
    </lineage>
</organism>
<feature type="region of interest" description="Disordered" evidence="1">
    <location>
        <begin position="1"/>
        <end position="161"/>
    </location>
</feature>
<feature type="region of interest" description="Disordered" evidence="1">
    <location>
        <begin position="601"/>
        <end position="628"/>
    </location>
</feature>
<sequence length="1120" mass="118460">MFKRMFNAAKDLSEKRPEPDALAPEAEREKEPDDSELFAGMSFAQDVVLEESDAGPVADTNSTATPADANSVMPEADEGLFSGLSMVADPLAEAMEPSEQTDVEADRTGTLASALDDPKVSAAKAPQDAAAAGESLPPKSPPLASMRPTSASPPSIVANAPPMGVSMLKLPPVSTVPPTGNSAAALAALRPAVVRKKKRSMRVGYAREGDADDGAKGGTAPGSQIPTPSDGTPMSQSPRSSIGDVSELQGRGRDDEGELHDSHREVTGEGNVALRSGAERVGERDAGSETGARSVSGKEGGAGGKDLEEVQSKGMIAVVPSGDQAEPSEQETEKAKLAAEHIEEEREAVRKEEADQESFVAKLVEDDDSEENKNEPEAEGESSEAAVPDADPKESVPSEAALLPTAMSLEKVGTEEGEAVGEAIASEQGTAKGALQRLETDLDIERIALEEQLQEEPPPTVESLEGLPLPKQVAQVRQYVEKRLAIIREKVAGAIATKKTAVQKKREAAERAAEAAARVADLEQQVGIACDEEDFEKADELTKEIEGVEKEAAAATAAARAAEAESDSSSAQVQATAQEEVDVQLEGAALLRAVTASAHANALRAQESAEAAASEQESSLQQQEDDVAERRRKVGLELRVIEEENAALKLKIDETTRSEVDFKEELMGVKSTIEGELKALREAVARKELELRAQDEKIADVDSKIAEVAAKFGREAKGLQADEERVSSLAAQLEAELERVAEERRRVAAAVEEAASARRSLEETAARAELDAAQMEGQARHKQGAAAAVVASQRRKDELAEEEKKLREQAEAVRERLAGLRSSFQEVAVVKLRLQQELAAEEFKVEAANKRAPELEAEKKLAAQARNFKEAARLSAEAKALATEREKAEAEVGRLKGELGAAEGQEQTRAAEVAELETELSAKEREAATARCERLRLVAAAARREMDEAAEAEDFEEAGSLQAEAEAADAEAEQLKETHKLEGARFDVIEHVEAAEMGDDVSKDGGTGGDGVDEGMNGDDVSKERGAEQNVSEGRAGGKADVVAEEEEEQVANGNGMSGEEAERKLETEAGGTGEEAATDPVTESGGETVGEEVVGTREEDTNGPAANLVDAGNKAVEGE</sequence>
<feature type="region of interest" description="Disordered" evidence="1">
    <location>
        <begin position="554"/>
        <end position="578"/>
    </location>
</feature>
<protein>
    <recommendedName>
        <fullName evidence="4">UVR domain-containing protein</fullName>
    </recommendedName>
</protein>
<reference evidence="2 3" key="1">
    <citation type="journal article" date="2014" name="Nat. Commun.">
        <title>Klebsormidium flaccidum genome reveals primary factors for plant terrestrial adaptation.</title>
        <authorList>
            <person name="Hori K."/>
            <person name="Maruyama F."/>
            <person name="Fujisawa T."/>
            <person name="Togashi T."/>
            <person name="Yamamoto N."/>
            <person name="Seo M."/>
            <person name="Sato S."/>
            <person name="Yamada T."/>
            <person name="Mori H."/>
            <person name="Tajima N."/>
            <person name="Moriyama T."/>
            <person name="Ikeuchi M."/>
            <person name="Watanabe M."/>
            <person name="Wada H."/>
            <person name="Kobayashi K."/>
            <person name="Saito M."/>
            <person name="Masuda T."/>
            <person name="Sasaki-Sekimoto Y."/>
            <person name="Mashiguchi K."/>
            <person name="Awai K."/>
            <person name="Shimojima M."/>
            <person name="Masuda S."/>
            <person name="Iwai M."/>
            <person name="Nobusawa T."/>
            <person name="Narise T."/>
            <person name="Kondo S."/>
            <person name="Saito H."/>
            <person name="Sato R."/>
            <person name="Murakawa M."/>
            <person name="Ihara Y."/>
            <person name="Oshima-Yamada Y."/>
            <person name="Ohtaka K."/>
            <person name="Satoh M."/>
            <person name="Sonobe K."/>
            <person name="Ishii M."/>
            <person name="Ohtani R."/>
            <person name="Kanamori-Sato M."/>
            <person name="Honoki R."/>
            <person name="Miyazaki D."/>
            <person name="Mochizuki H."/>
            <person name="Umetsu J."/>
            <person name="Higashi K."/>
            <person name="Shibata D."/>
            <person name="Kamiya Y."/>
            <person name="Sato N."/>
            <person name="Nakamura Y."/>
            <person name="Tabata S."/>
            <person name="Ida S."/>
            <person name="Kurokawa K."/>
            <person name="Ohta H."/>
        </authorList>
    </citation>
    <scope>NUCLEOTIDE SEQUENCE [LARGE SCALE GENOMIC DNA]</scope>
    <source>
        <strain evidence="2 3">NIES-2285</strain>
    </source>
</reference>
<feature type="compositionally biased region" description="Basic and acidic residues" evidence="1">
    <location>
        <begin position="205"/>
        <end position="215"/>
    </location>
</feature>
<dbReference type="PANTHER" id="PTHR38394:SF1">
    <property type="entry name" value="NEUROFILAMENT LIGHT PROTEIN"/>
    <property type="match status" value="1"/>
</dbReference>
<name>A0A1Y1HRA9_KLENI</name>
<feature type="compositionally biased region" description="Basic and acidic residues" evidence="1">
    <location>
        <begin position="277"/>
        <end position="287"/>
    </location>
</feature>
<feature type="compositionally biased region" description="Low complexity" evidence="1">
    <location>
        <begin position="605"/>
        <end position="622"/>
    </location>
</feature>
<dbReference type="Proteomes" id="UP000054558">
    <property type="component" value="Unassembled WGS sequence"/>
</dbReference>